<evidence type="ECO:0008006" key="6">
    <source>
        <dbReference type="Google" id="ProtNLM"/>
    </source>
</evidence>
<evidence type="ECO:0000313" key="4">
    <source>
        <dbReference type="EMBL" id="KAF3951553.1"/>
    </source>
</evidence>
<keyword evidence="1" id="KW-0813">Transport</keyword>
<feature type="region of interest" description="Disordered" evidence="2">
    <location>
        <begin position="391"/>
        <end position="415"/>
    </location>
</feature>
<keyword evidence="1" id="KW-0407">Ion channel</keyword>
<dbReference type="Proteomes" id="UP000737018">
    <property type="component" value="Unassembled WGS sequence"/>
</dbReference>
<accession>A0A8J4V7M3</accession>
<reference evidence="4" key="1">
    <citation type="submission" date="2020-03" db="EMBL/GenBank/DDBJ databases">
        <title>Castanea mollissima Vanexum genome sequencing.</title>
        <authorList>
            <person name="Staton M."/>
        </authorList>
    </citation>
    <scope>NUCLEOTIDE SEQUENCE</scope>
    <source>
        <tissue evidence="4">Leaf</tissue>
    </source>
</reference>
<feature type="transmembrane region" description="Helical" evidence="3">
    <location>
        <begin position="303"/>
        <end position="325"/>
    </location>
</feature>
<dbReference type="SUPFAM" id="SSF81324">
    <property type="entry name" value="Voltage-gated potassium channels"/>
    <property type="match status" value="1"/>
</dbReference>
<keyword evidence="5" id="KW-1185">Reference proteome</keyword>
<protein>
    <recommendedName>
        <fullName evidence="6">Ion transport domain-containing protein</fullName>
    </recommendedName>
</protein>
<keyword evidence="3" id="KW-0472">Membrane</keyword>
<feature type="transmembrane region" description="Helical" evidence="3">
    <location>
        <begin position="114"/>
        <end position="135"/>
    </location>
</feature>
<feature type="transmembrane region" description="Helical" evidence="3">
    <location>
        <begin position="43"/>
        <end position="65"/>
    </location>
</feature>
<keyword evidence="3" id="KW-0812">Transmembrane</keyword>
<dbReference type="GO" id="GO:0005216">
    <property type="term" value="F:monoatomic ion channel activity"/>
    <property type="evidence" value="ECO:0007669"/>
    <property type="project" value="InterPro"/>
</dbReference>
<evidence type="ECO:0000256" key="1">
    <source>
        <dbReference type="ARBA" id="ARBA00023303"/>
    </source>
</evidence>
<keyword evidence="3" id="KW-1133">Transmembrane helix</keyword>
<dbReference type="EMBL" id="JRKL02004890">
    <property type="protein sequence ID" value="KAF3951553.1"/>
    <property type="molecule type" value="Genomic_DNA"/>
</dbReference>
<dbReference type="OrthoDB" id="1163027at2759"/>
<dbReference type="PANTHER" id="PTHR45651:SF68">
    <property type="entry name" value="ION TRANSPORT DOMAIN-CONTAINING PROTEIN"/>
    <property type="match status" value="1"/>
</dbReference>
<feature type="compositionally biased region" description="Polar residues" evidence="2">
    <location>
        <begin position="1"/>
        <end position="14"/>
    </location>
</feature>
<dbReference type="PANTHER" id="PTHR45651">
    <property type="entry name" value="CYCLIC NUCLEOTIDE-GATED ION CHANNEL 15-RELATED-RELATED"/>
    <property type="match status" value="1"/>
</dbReference>
<organism evidence="4 5">
    <name type="scientific">Castanea mollissima</name>
    <name type="common">Chinese chestnut</name>
    <dbReference type="NCBI Taxonomy" id="60419"/>
    <lineage>
        <taxon>Eukaryota</taxon>
        <taxon>Viridiplantae</taxon>
        <taxon>Streptophyta</taxon>
        <taxon>Embryophyta</taxon>
        <taxon>Tracheophyta</taxon>
        <taxon>Spermatophyta</taxon>
        <taxon>Magnoliopsida</taxon>
        <taxon>eudicotyledons</taxon>
        <taxon>Gunneridae</taxon>
        <taxon>Pentapetalae</taxon>
        <taxon>rosids</taxon>
        <taxon>fabids</taxon>
        <taxon>Fagales</taxon>
        <taxon>Fagaceae</taxon>
        <taxon>Castanea</taxon>
    </lineage>
</organism>
<comment type="caution">
    <text evidence="4">The sequence shown here is derived from an EMBL/GenBank/DDBJ whole genome shotgun (WGS) entry which is preliminary data.</text>
</comment>
<sequence length="415" mass="47860">MSSNLGSSPQQNGERMNGEPDIEDSGNMNGLKGRTKRIIHCHVWNYVFLFSCVIAAIVDPLFFYIPVINDSKRCILLEKELWTAVFVFRMVTDVIYLVHIALRSWKELSVRRYFSFLIDVFVVLPIPQVVFPFIFKEMRSTRPSEIIKSLNTLVLFQYVPRIRQIYLSWKNLPRNAGKFDGWIKALFNFFLFILASHVIGAFWYFFSIQRETACWHSVCGNLRECGNSFSCANPDSSVNSTFLDDRCPIHTPNPTKFDFGIFLEALQSGIVQSSNLPQKFFYCFWWGLRNLSSFGQGLQTSSYLWESCFSIFISILGLLLFLYFLENLKTYIQLAIESSDQNGKTSKEEQKKRKRKEKKKLKEEREGKNGNGKSIWKVGKRLLCFKPGLRCKKETSSQSKGTSDGDEKLSSSSAM</sequence>
<feature type="transmembrane region" description="Helical" evidence="3">
    <location>
        <begin position="81"/>
        <end position="102"/>
    </location>
</feature>
<keyword evidence="1" id="KW-0406">Ion transport</keyword>
<dbReference type="Gene3D" id="1.10.287.70">
    <property type="match status" value="1"/>
</dbReference>
<evidence type="ECO:0000256" key="3">
    <source>
        <dbReference type="SAM" id="Phobius"/>
    </source>
</evidence>
<gene>
    <name evidence="4" type="ORF">CMV_022812</name>
</gene>
<evidence type="ECO:0000313" key="5">
    <source>
        <dbReference type="Proteomes" id="UP000737018"/>
    </source>
</evidence>
<name>A0A8J4V7M3_9ROSI</name>
<feature type="region of interest" description="Disordered" evidence="2">
    <location>
        <begin position="342"/>
        <end position="374"/>
    </location>
</feature>
<proteinExistence type="predicted"/>
<dbReference type="GO" id="GO:0016020">
    <property type="term" value="C:membrane"/>
    <property type="evidence" value="ECO:0007669"/>
    <property type="project" value="UniProtKB-SubCell"/>
</dbReference>
<dbReference type="AlphaFoldDB" id="A0A8J4V7M3"/>
<feature type="region of interest" description="Disordered" evidence="2">
    <location>
        <begin position="1"/>
        <end position="26"/>
    </location>
</feature>
<evidence type="ECO:0000256" key="2">
    <source>
        <dbReference type="SAM" id="MobiDB-lite"/>
    </source>
</evidence>
<feature type="transmembrane region" description="Helical" evidence="3">
    <location>
        <begin position="185"/>
        <end position="206"/>
    </location>
</feature>